<dbReference type="Proteomes" id="UP000325134">
    <property type="component" value="Unassembled WGS sequence"/>
</dbReference>
<feature type="domain" description="Translocation and assembly module TamB C-terminal" evidence="6">
    <location>
        <begin position="1020"/>
        <end position="1363"/>
    </location>
</feature>
<keyword evidence="4" id="KW-0472">Membrane</keyword>
<evidence type="ECO:0000313" key="8">
    <source>
        <dbReference type="Proteomes" id="UP000325134"/>
    </source>
</evidence>
<dbReference type="GO" id="GO:0097347">
    <property type="term" value="C:TAM protein secretion complex"/>
    <property type="evidence" value="ECO:0007669"/>
    <property type="project" value="TreeGrafter"/>
</dbReference>
<sequence>MTRHLSYPLAIVALSLTLSGPVAAQEAESGGMLSDFLQNTLSGDNRNVRVVGLQGALSARATIEEITVADDDGVWLTIRNAELDWNRLALIRGRFSVNALTAQEIDIARAPGKTTTDEPTATAEAQPFQLPELPVAIEIGELRVDSLSLGQPLIGVAAKLSVDGNLTLADGMLDTKLDIDRLDRQGDRIALTAGFQNESRQIDLDLTVSEAPGGLISQALNIPDSPAMGLTAKGSGPVTDFTADIGLSSDGIDHVSGQVRLRGLEQTQTSAQDGIAFTADLGGDLRPFLAPEIDPFFGAQTRLFIDGRTLPDGAMEISKAEITSQALRFEAQVNLAAGNTLQMAAVQGRITPPEGDEVVLPFGGGDILVGAAQFSALFDQKNGNYWDLSLTANAIDAPQLRVARARLTAQGTLTQTDGLDLSGDLQAYLGGVDPTDPALKAAVGDRITLDGRFDYGADQTLGLTGFELVGTDYAMRADAQVSGLASGLKIDGAATADVSDLSRFSGLAQLDLGGRASLRVEGAGSPLEGSFDGKLTVAGRDLSTGRDDIDPVIAGETDIALDARRDAGGITIRALTINGETLTAQASGDVTTPGGNLTLDGQAEVKATDLSIFSGLAQRPLTGALSARVDGKGAVQTLTFDGTASLDARDVQTGLDQIDPLLTGRVQAAFDGAYSRDRIEIRQASLNSAAAQAEIAATIDDPTGTLAIDGRAKAEIPNLSMFAALAGRPLAGAVSVDLSGKAARDSRTFDIRGTVRADDIQTGVAMADALVPGRTTLTVDAANDDQGLNIRTFRLAGSALTANASGQLDRASGGLSFSAALDDLARVSNTISGPLKLDGNVAPTASGVEGSARLQGPDSSFAALVGAVNTDGSADLDFDARFDRIERFAPDFPGSVTATGNARRDDGVWTIDATATGPAEINSTVKGTYSEAAGTADITAQGGVNLGIANTFLTPNKIEGSARFDLALKGQPSLDALSGSVTTSDTSLAIPTAGQTITGITGRIDLAQSRATIALNGGMRAGGGFTVSGPVDLTPPFNAQITTAINNLVLTDNLLYETTLNGQIAMTGALAGNSTLAGQITFGETNINLAAASGAVGAAPIPVIEHVGEPAASLATRQRAQLVETQSAKKGKSRIALDISLLAPKAVFVRGRGVNAELGGAIFIRGTTAAVVPSGQIDLIRGNLDILGRRLALTKGIVSLQGDLTPYIEFESSASTSDGTATIEIAGPLDAPAVDVFSDPERPAEEALAMLLFGNRFSELSPFVIAQMAASLAQLSGAGGDATKGVREMTGLDTVDVGATEGGGGRLGAGAYLSDNLYTDFTVNTEGDTEVNLNLDVTDNVTVRGTVDGKGETGIGIFFDRDY</sequence>
<dbReference type="InterPro" id="IPR007452">
    <property type="entry name" value="TamB_C"/>
</dbReference>
<dbReference type="GO" id="GO:0005886">
    <property type="term" value="C:plasma membrane"/>
    <property type="evidence" value="ECO:0007669"/>
    <property type="project" value="InterPro"/>
</dbReference>
<reference evidence="7 8" key="1">
    <citation type="submission" date="2016-11" db="EMBL/GenBank/DDBJ databases">
        <authorList>
            <person name="Varghese N."/>
            <person name="Submissions S."/>
        </authorList>
    </citation>
    <scope>NUCLEOTIDE SEQUENCE [LARGE SCALE GENOMIC DNA]</scope>
    <source>
        <strain evidence="7 8">DSM 29341</strain>
    </source>
</reference>
<evidence type="ECO:0000256" key="3">
    <source>
        <dbReference type="ARBA" id="ARBA00022989"/>
    </source>
</evidence>
<evidence type="ECO:0000313" key="7">
    <source>
        <dbReference type="EMBL" id="SHE84133.1"/>
    </source>
</evidence>
<dbReference type="GO" id="GO:0009306">
    <property type="term" value="P:protein secretion"/>
    <property type="evidence" value="ECO:0007669"/>
    <property type="project" value="InterPro"/>
</dbReference>
<feature type="chain" id="PRO_5012567349" evidence="5">
    <location>
        <begin position="25"/>
        <end position="1363"/>
    </location>
</feature>
<proteinExistence type="predicted"/>
<organism evidence="7 8">
    <name type="scientific">Ruegeria intermedia</name>
    <dbReference type="NCBI Taxonomy" id="996115"/>
    <lineage>
        <taxon>Bacteria</taxon>
        <taxon>Pseudomonadati</taxon>
        <taxon>Pseudomonadota</taxon>
        <taxon>Alphaproteobacteria</taxon>
        <taxon>Rhodobacterales</taxon>
        <taxon>Roseobacteraceae</taxon>
        <taxon>Ruegeria</taxon>
    </lineage>
</organism>
<gene>
    <name evidence="7" type="ORF">SAMN05444279_109121</name>
</gene>
<dbReference type="PANTHER" id="PTHR36985:SF1">
    <property type="entry name" value="TRANSLOCATION AND ASSEMBLY MODULE SUBUNIT TAMB"/>
    <property type="match status" value="1"/>
</dbReference>
<dbReference type="OrthoDB" id="7784409at2"/>
<keyword evidence="3" id="KW-1133">Transmembrane helix</keyword>
<evidence type="ECO:0000256" key="5">
    <source>
        <dbReference type="SAM" id="SignalP"/>
    </source>
</evidence>
<evidence type="ECO:0000259" key="6">
    <source>
        <dbReference type="Pfam" id="PF04357"/>
    </source>
</evidence>
<evidence type="ECO:0000256" key="2">
    <source>
        <dbReference type="ARBA" id="ARBA00022692"/>
    </source>
</evidence>
<dbReference type="PANTHER" id="PTHR36985">
    <property type="entry name" value="TRANSLOCATION AND ASSEMBLY MODULE SUBUNIT TAMB"/>
    <property type="match status" value="1"/>
</dbReference>
<accession>A0A1M4WSW2</accession>
<keyword evidence="2" id="KW-0812">Transmembrane</keyword>
<comment type="subcellular location">
    <subcellularLocation>
        <location evidence="1">Membrane</location>
        <topology evidence="1">Single-pass membrane protein</topology>
    </subcellularLocation>
</comment>
<evidence type="ECO:0000256" key="4">
    <source>
        <dbReference type="ARBA" id="ARBA00023136"/>
    </source>
</evidence>
<dbReference type="Pfam" id="PF04357">
    <property type="entry name" value="TamB"/>
    <property type="match status" value="1"/>
</dbReference>
<evidence type="ECO:0000256" key="1">
    <source>
        <dbReference type="ARBA" id="ARBA00004167"/>
    </source>
</evidence>
<keyword evidence="5" id="KW-0732">Signal</keyword>
<feature type="signal peptide" evidence="5">
    <location>
        <begin position="1"/>
        <end position="24"/>
    </location>
</feature>
<dbReference type="RefSeq" id="WP_149775665.1">
    <property type="nucleotide sequence ID" value="NZ_FQVK01000009.1"/>
</dbReference>
<dbReference type="EMBL" id="FQVK01000009">
    <property type="protein sequence ID" value="SHE84133.1"/>
    <property type="molecule type" value="Genomic_DNA"/>
</dbReference>
<keyword evidence="8" id="KW-1185">Reference proteome</keyword>
<name>A0A1M4WSW2_9RHOB</name>
<protein>
    <submittedName>
        <fullName evidence="7">Autotransporter secretion inner membrane protein TamB</fullName>
    </submittedName>
</protein>